<evidence type="ECO:0000256" key="4">
    <source>
        <dbReference type="ARBA" id="ARBA00022723"/>
    </source>
</evidence>
<dbReference type="SMART" id="SM00670">
    <property type="entry name" value="PINc"/>
    <property type="match status" value="1"/>
</dbReference>
<dbReference type="Gene3D" id="3.40.50.1010">
    <property type="entry name" value="5'-nuclease"/>
    <property type="match status" value="1"/>
</dbReference>
<comment type="cofactor">
    <cofactor evidence="1 8">
        <name>Mg(2+)</name>
        <dbReference type="ChEBI" id="CHEBI:18420"/>
    </cofactor>
</comment>
<dbReference type="InterPro" id="IPR029060">
    <property type="entry name" value="PIN-like_dom_sf"/>
</dbReference>
<feature type="binding site" evidence="8">
    <location>
        <position position="103"/>
    </location>
    <ligand>
        <name>Mg(2+)</name>
        <dbReference type="ChEBI" id="CHEBI:18420"/>
    </ligand>
</feature>
<dbReference type="GO" id="GO:0090729">
    <property type="term" value="F:toxin activity"/>
    <property type="evidence" value="ECO:0007669"/>
    <property type="project" value="UniProtKB-KW"/>
</dbReference>
<dbReference type="RefSeq" id="WP_149762508.1">
    <property type="nucleotide sequence ID" value="NZ_BSPE01000033.1"/>
</dbReference>
<evidence type="ECO:0000313" key="11">
    <source>
        <dbReference type="Proteomes" id="UP000323300"/>
    </source>
</evidence>
<dbReference type="GO" id="GO:0004540">
    <property type="term" value="F:RNA nuclease activity"/>
    <property type="evidence" value="ECO:0007669"/>
    <property type="project" value="InterPro"/>
</dbReference>
<dbReference type="InterPro" id="IPR002716">
    <property type="entry name" value="PIN_dom"/>
</dbReference>
<evidence type="ECO:0000313" key="10">
    <source>
        <dbReference type="EMBL" id="SFK91931.1"/>
    </source>
</evidence>
<dbReference type="EMBL" id="FOSL01000017">
    <property type="protein sequence ID" value="SFK91931.1"/>
    <property type="molecule type" value="Genomic_DNA"/>
</dbReference>
<keyword evidence="4 8" id="KW-0479">Metal-binding</keyword>
<dbReference type="Proteomes" id="UP000323300">
    <property type="component" value="Unassembled WGS sequence"/>
</dbReference>
<dbReference type="AlphaFoldDB" id="A0A1I4DJ92"/>
<dbReference type="InterPro" id="IPR050556">
    <property type="entry name" value="Type_II_TA_system_RNase"/>
</dbReference>
<keyword evidence="3 8" id="KW-0540">Nuclease</keyword>
<comment type="similarity">
    <text evidence="7 8">Belongs to the PINc/VapC protein family.</text>
</comment>
<keyword evidence="2 8" id="KW-1277">Toxin-antitoxin system</keyword>
<dbReference type="Pfam" id="PF01850">
    <property type="entry name" value="PIN"/>
    <property type="match status" value="1"/>
</dbReference>
<dbReference type="PANTHER" id="PTHR33653">
    <property type="entry name" value="RIBONUCLEASE VAPC2"/>
    <property type="match status" value="1"/>
</dbReference>
<reference evidence="10 11" key="1">
    <citation type="submission" date="2016-10" db="EMBL/GenBank/DDBJ databases">
        <authorList>
            <person name="Varghese N."/>
            <person name="Submissions S."/>
        </authorList>
    </citation>
    <scope>NUCLEOTIDE SEQUENCE [LARGE SCALE GENOMIC DNA]</scope>
    <source>
        <strain evidence="10 11">DSM 21822</strain>
    </source>
</reference>
<evidence type="ECO:0000256" key="5">
    <source>
        <dbReference type="ARBA" id="ARBA00022801"/>
    </source>
</evidence>
<feature type="binding site" evidence="8">
    <location>
        <position position="6"/>
    </location>
    <ligand>
        <name>Mg(2+)</name>
        <dbReference type="ChEBI" id="CHEBI:18420"/>
    </ligand>
</feature>
<evidence type="ECO:0000256" key="1">
    <source>
        <dbReference type="ARBA" id="ARBA00001946"/>
    </source>
</evidence>
<dbReference type="SUPFAM" id="SSF88723">
    <property type="entry name" value="PIN domain-like"/>
    <property type="match status" value="1"/>
</dbReference>
<feature type="domain" description="PIN" evidence="9">
    <location>
        <begin position="1"/>
        <end position="126"/>
    </location>
</feature>
<keyword evidence="8" id="KW-0800">Toxin</keyword>
<keyword evidence="5 8" id="KW-0378">Hydrolase</keyword>
<dbReference type="OrthoDB" id="5458135at2"/>
<dbReference type="InterPro" id="IPR022907">
    <property type="entry name" value="VapC_family"/>
</dbReference>
<keyword evidence="6 8" id="KW-0460">Magnesium</keyword>
<evidence type="ECO:0000256" key="2">
    <source>
        <dbReference type="ARBA" id="ARBA00022649"/>
    </source>
</evidence>
<evidence type="ECO:0000256" key="8">
    <source>
        <dbReference type="HAMAP-Rule" id="MF_00265"/>
    </source>
</evidence>
<dbReference type="PANTHER" id="PTHR33653:SF1">
    <property type="entry name" value="RIBONUCLEASE VAPC2"/>
    <property type="match status" value="1"/>
</dbReference>
<comment type="function">
    <text evidence="8">Toxic component of a toxin-antitoxin (TA) system. An RNase.</text>
</comment>
<organism evidence="10 11">
    <name type="scientific">Neomesorhizobium albiziae</name>
    <dbReference type="NCBI Taxonomy" id="335020"/>
    <lineage>
        <taxon>Bacteria</taxon>
        <taxon>Pseudomonadati</taxon>
        <taxon>Pseudomonadota</taxon>
        <taxon>Alphaproteobacteria</taxon>
        <taxon>Hyphomicrobiales</taxon>
        <taxon>Phyllobacteriaceae</taxon>
        <taxon>Neomesorhizobium</taxon>
    </lineage>
</organism>
<dbReference type="GO" id="GO:0016787">
    <property type="term" value="F:hydrolase activity"/>
    <property type="evidence" value="ECO:0007669"/>
    <property type="project" value="UniProtKB-KW"/>
</dbReference>
<sequence length="143" mass="16300">MAFLLDTNVISAARRPEKQDMAFQDFMRKFDVEEGFLSSISIMELRFGIQREMRRDAEFARDLTRWLKEIVLSEFADRVLSFDIAIALRAGSLPTSEKRPTADAMIAATALEHNLQVVTRNVAHFEMLGASCLDPWRYDPGGK</sequence>
<accession>A0A1I4DJ92</accession>
<dbReference type="CDD" id="cd18746">
    <property type="entry name" value="PIN_VapC4-5_FitB-like"/>
    <property type="match status" value="1"/>
</dbReference>
<name>A0A1I4DJ92_9HYPH</name>
<evidence type="ECO:0000259" key="9">
    <source>
        <dbReference type="SMART" id="SM00670"/>
    </source>
</evidence>
<proteinExistence type="inferred from homology"/>
<gene>
    <name evidence="8" type="primary">vapC</name>
    <name evidence="10" type="ORF">SAMN04488498_11766</name>
</gene>
<keyword evidence="11" id="KW-1185">Reference proteome</keyword>
<dbReference type="EC" id="3.1.-.-" evidence="8"/>
<protein>
    <recommendedName>
        <fullName evidence="8">Ribonuclease VapC</fullName>
        <shortName evidence="8">RNase VapC</shortName>
        <ecNumber evidence="8">3.1.-.-</ecNumber>
    </recommendedName>
    <alternativeName>
        <fullName evidence="8">Toxin VapC</fullName>
    </alternativeName>
</protein>
<dbReference type="HAMAP" id="MF_00265">
    <property type="entry name" value="VapC_Nob1"/>
    <property type="match status" value="1"/>
</dbReference>
<dbReference type="GO" id="GO:0000287">
    <property type="term" value="F:magnesium ion binding"/>
    <property type="evidence" value="ECO:0007669"/>
    <property type="project" value="UniProtKB-UniRule"/>
</dbReference>
<evidence type="ECO:0000256" key="3">
    <source>
        <dbReference type="ARBA" id="ARBA00022722"/>
    </source>
</evidence>
<evidence type="ECO:0000256" key="7">
    <source>
        <dbReference type="ARBA" id="ARBA00038093"/>
    </source>
</evidence>
<evidence type="ECO:0000256" key="6">
    <source>
        <dbReference type="ARBA" id="ARBA00022842"/>
    </source>
</evidence>